<sequence length="103" mass="11418">MRSTSSCYGFIALACSSILMVGCERDSYTSWSCKSPEGIKTAMVLKKAQMLLQEKNFSYCGSLGEKSYFDESCPTDIQNSSILFVPVSGALQMNHQEYRCDAL</sequence>
<proteinExistence type="predicted"/>
<dbReference type="PROSITE" id="PS51257">
    <property type="entry name" value="PROKAR_LIPOPROTEIN"/>
    <property type="match status" value="1"/>
</dbReference>
<keyword evidence="2" id="KW-1185">Reference proteome</keyword>
<name>A0AA43S471_9BURK</name>
<evidence type="ECO:0008006" key="3">
    <source>
        <dbReference type="Google" id="ProtNLM"/>
    </source>
</evidence>
<dbReference type="GeneID" id="83595336"/>
<evidence type="ECO:0000313" key="1">
    <source>
        <dbReference type="EMBL" id="MDH6503154.1"/>
    </source>
</evidence>
<dbReference type="AlphaFoldDB" id="A0AA43S471"/>
<dbReference type="RefSeq" id="WP_143742132.1">
    <property type="nucleotide sequence ID" value="NZ_JARXVW010000001.1"/>
</dbReference>
<dbReference type="Proteomes" id="UP001161160">
    <property type="component" value="Unassembled WGS sequence"/>
</dbReference>
<accession>A0AA43S471</accession>
<organism evidence="1 2">
    <name type="scientific">Polynucleobacter sphagniphilus</name>
    <dbReference type="NCBI Taxonomy" id="1743169"/>
    <lineage>
        <taxon>Bacteria</taxon>
        <taxon>Pseudomonadati</taxon>
        <taxon>Pseudomonadota</taxon>
        <taxon>Betaproteobacteria</taxon>
        <taxon>Burkholderiales</taxon>
        <taxon>Burkholderiaceae</taxon>
        <taxon>Polynucleobacter</taxon>
    </lineage>
</organism>
<comment type="caution">
    <text evidence="1">The sequence shown here is derived from an EMBL/GenBank/DDBJ whole genome shotgun (WGS) entry which is preliminary data.</text>
</comment>
<evidence type="ECO:0000313" key="2">
    <source>
        <dbReference type="Proteomes" id="UP001161160"/>
    </source>
</evidence>
<protein>
    <recommendedName>
        <fullName evidence="3">Lipoprotein</fullName>
    </recommendedName>
</protein>
<reference evidence="1" key="1">
    <citation type="submission" date="2023-04" db="EMBL/GenBank/DDBJ databases">
        <title>Genome Encyclopedia of Bacteria and Archaea VI: Functional Genomics of Type Strains.</title>
        <authorList>
            <person name="Whitman W."/>
        </authorList>
    </citation>
    <scope>NUCLEOTIDE SEQUENCE</scope>
    <source>
        <strain evidence="1">Enz.4-51</strain>
    </source>
</reference>
<gene>
    <name evidence="1" type="ORF">M2127_000441</name>
</gene>
<dbReference type="EMBL" id="JARXYA010000002">
    <property type="protein sequence ID" value="MDH6503154.1"/>
    <property type="molecule type" value="Genomic_DNA"/>
</dbReference>